<accession>A0AAJ2R5X3</accession>
<dbReference type="EMBL" id="JAWWMZ010000011">
    <property type="protein sequence ID" value="MDX4956473.1"/>
    <property type="molecule type" value="Genomic_DNA"/>
</dbReference>
<proteinExistence type="predicted"/>
<dbReference type="Proteomes" id="UP001287445">
    <property type="component" value="Unassembled WGS sequence"/>
</dbReference>
<sequence length="119" mass="13234">MNLLIHLHAVTTTSLAQWMIFASVMPLAWKAEPDARIAEMMETEKAGAVEEVRALIQECQLTEQNVFPASGSKAKSFVAMPRFRAPPPETGATRIGRSKPPNWINGKNDRQFLIEKAKS</sequence>
<organism evidence="2 3">
    <name type="scientific">Delftia acidovorans</name>
    <name type="common">Pseudomonas acidovorans</name>
    <name type="synonym">Comamonas acidovorans</name>
    <dbReference type="NCBI Taxonomy" id="80866"/>
    <lineage>
        <taxon>Bacteria</taxon>
        <taxon>Pseudomonadati</taxon>
        <taxon>Pseudomonadota</taxon>
        <taxon>Betaproteobacteria</taxon>
        <taxon>Burkholderiales</taxon>
        <taxon>Comamonadaceae</taxon>
        <taxon>Delftia</taxon>
    </lineage>
</organism>
<name>A0AAJ2R5X3_DELAC</name>
<gene>
    <name evidence="2" type="ORF">SGN30_23925</name>
</gene>
<evidence type="ECO:0000313" key="2">
    <source>
        <dbReference type="EMBL" id="MDX4956473.1"/>
    </source>
</evidence>
<feature type="region of interest" description="Disordered" evidence="1">
    <location>
        <begin position="78"/>
        <end position="109"/>
    </location>
</feature>
<evidence type="ECO:0000313" key="3">
    <source>
        <dbReference type="Proteomes" id="UP001287445"/>
    </source>
</evidence>
<protein>
    <submittedName>
        <fullName evidence="2">H-NS family nucleoid-associated regulatory protein</fullName>
    </submittedName>
</protein>
<dbReference type="RefSeq" id="WP_319075939.1">
    <property type="nucleotide sequence ID" value="NZ_JAWWMZ010000011.1"/>
</dbReference>
<reference evidence="2" key="1">
    <citation type="submission" date="2023-11" db="EMBL/GenBank/DDBJ databases">
        <title>Identification and selenium tolerance of Delftia acidovorans R3-25.</title>
        <authorList>
            <person name="Zhang S."/>
            <person name="Liu Y."/>
            <person name="Guo Y."/>
        </authorList>
    </citation>
    <scope>NUCLEOTIDE SEQUENCE</scope>
    <source>
        <strain evidence="2">R3-25</strain>
    </source>
</reference>
<dbReference type="AlphaFoldDB" id="A0AAJ2R5X3"/>
<comment type="caution">
    <text evidence="2">The sequence shown here is derived from an EMBL/GenBank/DDBJ whole genome shotgun (WGS) entry which is preliminary data.</text>
</comment>
<evidence type="ECO:0000256" key="1">
    <source>
        <dbReference type="SAM" id="MobiDB-lite"/>
    </source>
</evidence>